<dbReference type="Proteomes" id="UP000249557">
    <property type="component" value="Unassembled WGS sequence"/>
</dbReference>
<dbReference type="Gene3D" id="3.40.50.1820">
    <property type="entry name" value="alpha/beta hydrolase"/>
    <property type="match status" value="1"/>
</dbReference>
<evidence type="ECO:0000259" key="2">
    <source>
        <dbReference type="Pfam" id="PF20434"/>
    </source>
</evidence>
<sequence>VPVAFSDVERHRDIAYGTEKWQKLDIYAPKNIEEKAPVIIFFYGGRWTFGEKEQYAFAALPFVEKGYIVVFPDYSKYPDVKFPAFVEDAAIATAWTYDNISRYNGDNGRLYLSGHSSGAHLAALVTADPRYLKRLGKDRSIVTAFSGLAGPYDFIPEENDLKDMFSPPENYPNMQVPTFIDGRQPPMQLLHGGDDEDVIQRNLDRLKARIEEKGGIVETRIYPGIDHKEIVGALSWVWQNKAPVREDMTNFFERHK</sequence>
<feature type="non-terminal residue" evidence="3">
    <location>
        <position position="1"/>
    </location>
</feature>
<comment type="caution">
    <text evidence="3">The sequence shown here is derived from an EMBL/GenBank/DDBJ whole genome shotgun (WGS) entry which is preliminary data.</text>
</comment>
<dbReference type="SUPFAM" id="SSF53474">
    <property type="entry name" value="alpha/beta-Hydrolases"/>
    <property type="match status" value="1"/>
</dbReference>
<dbReference type="GO" id="GO:0016787">
    <property type="term" value="F:hydrolase activity"/>
    <property type="evidence" value="ECO:0007669"/>
    <property type="project" value="UniProtKB-KW"/>
</dbReference>
<protein>
    <submittedName>
        <fullName evidence="3">Esterase</fullName>
    </submittedName>
</protein>
<dbReference type="PANTHER" id="PTHR48081">
    <property type="entry name" value="AB HYDROLASE SUPERFAMILY PROTEIN C4A8.06C"/>
    <property type="match status" value="1"/>
</dbReference>
<dbReference type="InterPro" id="IPR049492">
    <property type="entry name" value="BD-FAE-like_dom"/>
</dbReference>
<reference evidence="3 4" key="1">
    <citation type="submission" date="2017-08" db="EMBL/GenBank/DDBJ databases">
        <title>Infants hospitalized years apart are colonized by the same room-sourced microbial strains.</title>
        <authorList>
            <person name="Brooks B."/>
            <person name="Olm M.R."/>
            <person name="Firek B.A."/>
            <person name="Baker R."/>
            <person name="Thomas B.C."/>
            <person name="Morowitz M.J."/>
            <person name="Banfield J.F."/>
        </authorList>
    </citation>
    <scope>NUCLEOTIDE SEQUENCE [LARGE SCALE GENOMIC DNA]</scope>
    <source>
        <strain evidence="3">S2_018_000_R2_104</strain>
    </source>
</reference>
<accession>A0A2W4ZIW0</accession>
<dbReference type="PANTHER" id="PTHR48081:SF9">
    <property type="entry name" value="CARBOXYLESTERASE"/>
    <property type="match status" value="1"/>
</dbReference>
<evidence type="ECO:0000256" key="1">
    <source>
        <dbReference type="ARBA" id="ARBA00022801"/>
    </source>
</evidence>
<gene>
    <name evidence="3" type="ORF">DI626_10120</name>
</gene>
<dbReference type="AlphaFoldDB" id="A0A2W4ZIW0"/>
<name>A0A2W4ZIW0_9BACT</name>
<dbReference type="EMBL" id="QFNK01000263">
    <property type="protein sequence ID" value="PZO82323.1"/>
    <property type="molecule type" value="Genomic_DNA"/>
</dbReference>
<proteinExistence type="predicted"/>
<feature type="domain" description="BD-FAE-like" evidence="2">
    <location>
        <begin position="24"/>
        <end position="203"/>
    </location>
</feature>
<organism evidence="3 4">
    <name type="scientific">Micavibrio aeruginosavorus</name>
    <dbReference type="NCBI Taxonomy" id="349221"/>
    <lineage>
        <taxon>Bacteria</taxon>
        <taxon>Pseudomonadati</taxon>
        <taxon>Bdellovibrionota</taxon>
        <taxon>Bdellovibrionia</taxon>
        <taxon>Bdellovibrionales</taxon>
        <taxon>Pseudobdellovibrionaceae</taxon>
        <taxon>Micavibrio</taxon>
    </lineage>
</organism>
<evidence type="ECO:0000313" key="4">
    <source>
        <dbReference type="Proteomes" id="UP000249557"/>
    </source>
</evidence>
<dbReference type="InterPro" id="IPR029058">
    <property type="entry name" value="AB_hydrolase_fold"/>
</dbReference>
<dbReference type="Pfam" id="PF20434">
    <property type="entry name" value="BD-FAE"/>
    <property type="match status" value="1"/>
</dbReference>
<evidence type="ECO:0000313" key="3">
    <source>
        <dbReference type="EMBL" id="PZO82323.1"/>
    </source>
</evidence>
<dbReference type="InterPro" id="IPR050300">
    <property type="entry name" value="GDXG_lipolytic_enzyme"/>
</dbReference>
<keyword evidence="1" id="KW-0378">Hydrolase</keyword>